<gene>
    <name evidence="3" type="primary">lpxI</name>
    <name evidence="3" type="ORF">MKI86_00910</name>
</gene>
<evidence type="ECO:0000259" key="1">
    <source>
        <dbReference type="Pfam" id="PF06230"/>
    </source>
</evidence>
<keyword evidence="3" id="KW-0378">Hydrolase</keyword>
<dbReference type="Proteomes" id="UP001201844">
    <property type="component" value="Unassembled WGS sequence"/>
</dbReference>
<dbReference type="PANTHER" id="PTHR39962">
    <property type="entry name" value="BLL4848 PROTEIN"/>
    <property type="match status" value="1"/>
</dbReference>
<sequence>MAESRPDIRDRLAIIAGGGLLPRYVAEAARARGETPYILALRNEAGNDWSDFDHEIISIGNYAGIGAAFRRHGIGRAVLSGWVRRRPEWRDIHAPLRMLLAVPSVVRTLLKGGDDAVLRMVIRLIEAEGVRVVGAHEIVPDLLGCEGPLGKVAPDRDAEADIAAATAAAQALGRLDVGQGAVAVGGRVVALEGAEGTDGMLERVAALRAAGRISQRRKGVLVKLCKPGQDMRADLPAIGVETLSRARVAGLAGIAVEAGRSLVLERDAIIAEADAHGLFVTGIVPDTMEKTP</sequence>
<dbReference type="GO" id="GO:0016787">
    <property type="term" value="F:hydrolase activity"/>
    <property type="evidence" value="ECO:0007669"/>
    <property type="project" value="UniProtKB-KW"/>
</dbReference>
<reference evidence="3 4" key="1">
    <citation type="submission" date="2022-02" db="EMBL/GenBank/DDBJ databases">
        <title>Shinella B3.7 sp. nov., isolated from Sediment (Zhairuo Island).</title>
        <authorList>
            <person name="Chen G."/>
        </authorList>
    </citation>
    <scope>NUCLEOTIDE SEQUENCE [LARGE SCALE GENOMIC DNA]</scope>
    <source>
        <strain evidence="3 4">B3.7</strain>
    </source>
</reference>
<dbReference type="InterPro" id="IPR043167">
    <property type="entry name" value="LpxI_C_sf"/>
</dbReference>
<dbReference type="EC" id="3.6.1.54" evidence="3"/>
<dbReference type="Gene3D" id="3.40.50.20">
    <property type="match status" value="1"/>
</dbReference>
<dbReference type="RefSeq" id="WP_241595942.1">
    <property type="nucleotide sequence ID" value="NZ_JAKVIN010000001.1"/>
</dbReference>
<evidence type="ECO:0000259" key="2">
    <source>
        <dbReference type="Pfam" id="PF17930"/>
    </source>
</evidence>
<dbReference type="InterPro" id="IPR010415">
    <property type="entry name" value="LpxI_C"/>
</dbReference>
<keyword evidence="4" id="KW-1185">Reference proteome</keyword>
<proteinExistence type="predicted"/>
<dbReference type="InterPro" id="IPR041255">
    <property type="entry name" value="LpxI_N"/>
</dbReference>
<name>A0ABT0CGE7_9HYPH</name>
<comment type="caution">
    <text evidence="3">The sequence shown here is derived from an EMBL/GenBank/DDBJ whole genome shotgun (WGS) entry which is preliminary data.</text>
</comment>
<dbReference type="EMBL" id="JAKVIN010000001">
    <property type="protein sequence ID" value="MCJ8147689.1"/>
    <property type="molecule type" value="Genomic_DNA"/>
</dbReference>
<evidence type="ECO:0000313" key="4">
    <source>
        <dbReference type="Proteomes" id="UP001201844"/>
    </source>
</evidence>
<dbReference type="InterPro" id="IPR053174">
    <property type="entry name" value="LpxI"/>
</dbReference>
<dbReference type="Pfam" id="PF17930">
    <property type="entry name" value="LpxI_N"/>
    <property type="match status" value="1"/>
</dbReference>
<dbReference type="Pfam" id="PF06230">
    <property type="entry name" value="LpxI_C"/>
    <property type="match status" value="1"/>
</dbReference>
<dbReference type="Gene3D" id="3.40.140.80">
    <property type="match status" value="1"/>
</dbReference>
<accession>A0ABT0CGE7</accession>
<organism evidence="3 4">
    <name type="scientific">Shinella sedimenti</name>
    <dbReference type="NCBI Taxonomy" id="2919913"/>
    <lineage>
        <taxon>Bacteria</taxon>
        <taxon>Pseudomonadati</taxon>
        <taxon>Pseudomonadota</taxon>
        <taxon>Alphaproteobacteria</taxon>
        <taxon>Hyphomicrobiales</taxon>
        <taxon>Rhizobiaceae</taxon>
        <taxon>Shinella</taxon>
    </lineage>
</organism>
<feature type="domain" description="LpxI N-terminal" evidence="2">
    <location>
        <begin position="11"/>
        <end position="142"/>
    </location>
</feature>
<feature type="domain" description="LpxI C-terminal" evidence="1">
    <location>
        <begin position="146"/>
        <end position="280"/>
    </location>
</feature>
<protein>
    <submittedName>
        <fullName evidence="3">UDP-2,3-diacylglucosamine diphosphatase LpxI</fullName>
        <ecNumber evidence="3">3.6.1.54</ecNumber>
    </submittedName>
</protein>
<evidence type="ECO:0000313" key="3">
    <source>
        <dbReference type="EMBL" id="MCJ8147689.1"/>
    </source>
</evidence>
<dbReference type="PANTHER" id="PTHR39962:SF1">
    <property type="entry name" value="LPXI FAMILY PROTEIN"/>
    <property type="match status" value="1"/>
</dbReference>